<dbReference type="EMBL" id="JAIWYP010000003">
    <property type="protein sequence ID" value="KAH3851772.1"/>
    <property type="molecule type" value="Genomic_DNA"/>
</dbReference>
<dbReference type="InterPro" id="IPR027897">
    <property type="entry name" value="DUF4559"/>
</dbReference>
<evidence type="ECO:0000313" key="2">
    <source>
        <dbReference type="Proteomes" id="UP000828390"/>
    </source>
</evidence>
<reference evidence="1" key="1">
    <citation type="journal article" date="2019" name="bioRxiv">
        <title>The Genome of the Zebra Mussel, Dreissena polymorpha: A Resource for Invasive Species Research.</title>
        <authorList>
            <person name="McCartney M.A."/>
            <person name="Auch B."/>
            <person name="Kono T."/>
            <person name="Mallez S."/>
            <person name="Zhang Y."/>
            <person name="Obille A."/>
            <person name="Becker A."/>
            <person name="Abrahante J.E."/>
            <person name="Garbe J."/>
            <person name="Badalamenti J.P."/>
            <person name="Herman A."/>
            <person name="Mangelson H."/>
            <person name="Liachko I."/>
            <person name="Sullivan S."/>
            <person name="Sone E.D."/>
            <person name="Koren S."/>
            <person name="Silverstein K.A.T."/>
            <person name="Beckman K.B."/>
            <person name="Gohl D.M."/>
        </authorList>
    </citation>
    <scope>NUCLEOTIDE SEQUENCE</scope>
    <source>
        <strain evidence="1">Duluth1</strain>
        <tissue evidence="1">Whole animal</tissue>
    </source>
</reference>
<name>A0A9D4L741_DREPO</name>
<reference evidence="1" key="2">
    <citation type="submission" date="2020-11" db="EMBL/GenBank/DDBJ databases">
        <authorList>
            <person name="McCartney M.A."/>
            <person name="Auch B."/>
            <person name="Kono T."/>
            <person name="Mallez S."/>
            <person name="Becker A."/>
            <person name="Gohl D.M."/>
            <person name="Silverstein K.A.T."/>
            <person name="Koren S."/>
            <person name="Bechman K.B."/>
            <person name="Herman A."/>
            <person name="Abrahante J.E."/>
            <person name="Garbe J."/>
        </authorList>
    </citation>
    <scope>NUCLEOTIDE SEQUENCE</scope>
    <source>
        <strain evidence="1">Duluth1</strain>
        <tissue evidence="1">Whole animal</tissue>
    </source>
</reference>
<dbReference type="Pfam" id="PF15112">
    <property type="entry name" value="DUF4559"/>
    <property type="match status" value="1"/>
</dbReference>
<keyword evidence="2" id="KW-1185">Reference proteome</keyword>
<dbReference type="AlphaFoldDB" id="A0A9D4L741"/>
<proteinExistence type="predicted"/>
<protein>
    <submittedName>
        <fullName evidence="1">Uncharacterized protein</fullName>
    </submittedName>
</protein>
<organism evidence="1 2">
    <name type="scientific">Dreissena polymorpha</name>
    <name type="common">Zebra mussel</name>
    <name type="synonym">Mytilus polymorpha</name>
    <dbReference type="NCBI Taxonomy" id="45954"/>
    <lineage>
        <taxon>Eukaryota</taxon>
        <taxon>Metazoa</taxon>
        <taxon>Spiralia</taxon>
        <taxon>Lophotrochozoa</taxon>
        <taxon>Mollusca</taxon>
        <taxon>Bivalvia</taxon>
        <taxon>Autobranchia</taxon>
        <taxon>Heteroconchia</taxon>
        <taxon>Euheterodonta</taxon>
        <taxon>Imparidentia</taxon>
        <taxon>Neoheterodontei</taxon>
        <taxon>Myida</taxon>
        <taxon>Dreissenoidea</taxon>
        <taxon>Dreissenidae</taxon>
        <taxon>Dreissena</taxon>
    </lineage>
</organism>
<dbReference type="PANTHER" id="PTHR35083">
    <property type="entry name" value="RGD1565685 PROTEIN"/>
    <property type="match status" value="1"/>
</dbReference>
<comment type="caution">
    <text evidence="1">The sequence shown here is derived from an EMBL/GenBank/DDBJ whole genome shotgun (WGS) entry which is preliminary data.</text>
</comment>
<sequence length="220" mass="25004">MASLADVFKDKERINWLRAWLAIDIAKSGLEHLADNEAQNIHQHIYSLVGSTCNSCSTANVLNKKPCPMHICDNVCQLIVAYEHRYKSWSWNNTSAQFWSTNYWEIAKCYFPSVGYAATSSIQDTDFYGIVSFMLNCRRFDSKFSFPITTGKPTTRRPACLLYKAREIGIAVRLSSTMKVTDVDLQDYFTTLNNLLSDPRYLSHDSDAQNAVMKLAQVVS</sequence>
<gene>
    <name evidence="1" type="ORF">DPMN_094257</name>
</gene>
<dbReference type="Proteomes" id="UP000828390">
    <property type="component" value="Unassembled WGS sequence"/>
</dbReference>
<dbReference type="PANTHER" id="PTHR35083:SF1">
    <property type="entry name" value="RGD1565685 PROTEIN"/>
    <property type="match status" value="1"/>
</dbReference>
<accession>A0A9D4L741</accession>
<evidence type="ECO:0000313" key="1">
    <source>
        <dbReference type="EMBL" id="KAH3851772.1"/>
    </source>
</evidence>